<keyword evidence="8" id="KW-0472">Membrane</keyword>
<dbReference type="GO" id="GO:0016301">
    <property type="term" value="F:kinase activity"/>
    <property type="evidence" value="ECO:0007669"/>
    <property type="project" value="UniProtKB-KW"/>
</dbReference>
<dbReference type="InterPro" id="IPR032675">
    <property type="entry name" value="LRR_dom_sf"/>
</dbReference>
<feature type="compositionally biased region" description="Low complexity" evidence="11">
    <location>
        <begin position="370"/>
        <end position="384"/>
    </location>
</feature>
<feature type="region of interest" description="Disordered" evidence="11">
    <location>
        <begin position="364"/>
        <end position="394"/>
    </location>
</feature>
<proteinExistence type="predicted"/>
<dbReference type="EMBL" id="PGGS01000404">
    <property type="protein sequence ID" value="PNH04277.1"/>
    <property type="molecule type" value="Genomic_DNA"/>
</dbReference>
<evidence type="ECO:0000256" key="1">
    <source>
        <dbReference type="ARBA" id="ARBA00004167"/>
    </source>
</evidence>
<keyword evidence="6" id="KW-0677">Repeat</keyword>
<feature type="compositionally biased region" description="Low complexity" evidence="11">
    <location>
        <begin position="636"/>
        <end position="654"/>
    </location>
</feature>
<keyword evidence="13" id="KW-1185">Reference proteome</keyword>
<feature type="compositionally biased region" description="Acidic residues" evidence="11">
    <location>
        <begin position="655"/>
        <end position="679"/>
    </location>
</feature>
<keyword evidence="5" id="KW-0732">Signal</keyword>
<evidence type="ECO:0000256" key="8">
    <source>
        <dbReference type="ARBA" id="ARBA00023136"/>
    </source>
</evidence>
<comment type="subcellular location">
    <subcellularLocation>
        <location evidence="2">Cytoplasm</location>
        <location evidence="2">Cytoskeleton</location>
        <location evidence="2">Cilium axoneme</location>
    </subcellularLocation>
    <subcellularLocation>
        <location evidence="1">Membrane</location>
        <topology evidence="1">Single-pass membrane protein</topology>
    </subcellularLocation>
</comment>
<keyword evidence="9 12" id="KW-0675">Receptor</keyword>
<evidence type="ECO:0000256" key="10">
    <source>
        <dbReference type="ARBA" id="ARBA00023180"/>
    </source>
</evidence>
<name>A0A2J7ZVG6_9CHLO</name>
<evidence type="ECO:0000256" key="7">
    <source>
        <dbReference type="ARBA" id="ARBA00022989"/>
    </source>
</evidence>
<keyword evidence="4" id="KW-0812">Transmembrane</keyword>
<evidence type="ECO:0000256" key="11">
    <source>
        <dbReference type="SAM" id="MobiDB-lite"/>
    </source>
</evidence>
<dbReference type="PANTHER" id="PTHR27000">
    <property type="entry name" value="LEUCINE-RICH REPEAT RECEPTOR-LIKE PROTEIN KINASE FAMILY PROTEIN-RELATED"/>
    <property type="match status" value="1"/>
</dbReference>
<evidence type="ECO:0000256" key="2">
    <source>
        <dbReference type="ARBA" id="ARBA00004430"/>
    </source>
</evidence>
<dbReference type="Proteomes" id="UP000236333">
    <property type="component" value="Unassembled WGS sequence"/>
</dbReference>
<evidence type="ECO:0000256" key="9">
    <source>
        <dbReference type="ARBA" id="ARBA00023170"/>
    </source>
</evidence>
<feature type="region of interest" description="Disordered" evidence="11">
    <location>
        <begin position="625"/>
        <end position="695"/>
    </location>
</feature>
<feature type="compositionally biased region" description="Low complexity" evidence="11">
    <location>
        <begin position="589"/>
        <end position="608"/>
    </location>
</feature>
<feature type="compositionally biased region" description="Gly residues" evidence="11">
    <location>
        <begin position="556"/>
        <end position="570"/>
    </location>
</feature>
<keyword evidence="10" id="KW-0325">Glycoprotein</keyword>
<feature type="compositionally biased region" description="Gly residues" evidence="11">
    <location>
        <begin position="102"/>
        <end position="121"/>
    </location>
</feature>
<evidence type="ECO:0000256" key="3">
    <source>
        <dbReference type="ARBA" id="ARBA00022614"/>
    </source>
</evidence>
<organism evidence="12 13">
    <name type="scientific">Tetrabaena socialis</name>
    <dbReference type="NCBI Taxonomy" id="47790"/>
    <lineage>
        <taxon>Eukaryota</taxon>
        <taxon>Viridiplantae</taxon>
        <taxon>Chlorophyta</taxon>
        <taxon>core chlorophytes</taxon>
        <taxon>Chlorophyceae</taxon>
        <taxon>CS clade</taxon>
        <taxon>Chlamydomonadales</taxon>
        <taxon>Tetrabaenaceae</taxon>
        <taxon>Tetrabaena</taxon>
    </lineage>
</organism>
<feature type="compositionally biased region" description="Gly residues" evidence="11">
    <location>
        <begin position="449"/>
        <end position="459"/>
    </location>
</feature>
<dbReference type="Gene3D" id="3.80.10.10">
    <property type="entry name" value="Ribonuclease Inhibitor"/>
    <property type="match status" value="1"/>
</dbReference>
<feature type="region of interest" description="Disordered" evidence="11">
    <location>
        <begin position="510"/>
        <end position="608"/>
    </location>
</feature>
<evidence type="ECO:0000256" key="5">
    <source>
        <dbReference type="ARBA" id="ARBA00022729"/>
    </source>
</evidence>
<keyword evidence="7" id="KW-1133">Transmembrane helix</keyword>
<keyword evidence="3" id="KW-0433">Leucine-rich repeat</keyword>
<sequence>MPPSPRSRLGANALNGTLPPSWGGLAVLRSLHAETNGLGGALPAEWSALAKLQELGLGGNRLAGSIPAGWGQGMSSLRFLDLQGNPDLCGPLPDGLLQGGVPSPGGTAGGAGNASQAGGGVNASAPSPGVQLLPGGGGVLESEATQLGGECPAVGGASASSLQLFISAGASCLGTILVGGGVAMGVTALNRRRQAAALAAARASPSRNRSSAGGGASVREPAMVGRAASQASQVAFPESLRQSSRAVQQQSGLSFLMTSRLRSAIGAAAMMMSTNPPPGPAAGTGTQPPSSARHRRASADPSPTRFGPPAPHSATTASPQHAQGGRLSLDYWQEDWQEQVVLRGAHVLHPGQHPYGSHAGGPMAGGAGHAGRAAAAPPQHYGAAEAGGGPRRPRRLSLAEGATALGSFSRMVGSFVRPRASASGVPLPSHPQQRREQQQQQARRPSRGSYGGGGGGYGSGGGCGGGGGLAPVPSLDEDTVTAAALYQALLLADDTASALQQRQVLLQQQQMEEPYQEKEQQHAEQPARPRSMRIASNPLYVQPDPAQPPRASGALEGDGGSGAHDGGGGRLQPRASAALASSVGGDGGPAAPMMGASGRPAHLEQPPPALEAAPTFKLLSMDSRTRAGAVSPARMQAGGRRPRAASASAAAAAGQEEEITEQQEAAEEEEEEKGEEEGGPEMRGGGDGGEAAFSSQVHGIGSCRWWRARSRSAGAVLCRRDAA</sequence>
<dbReference type="GO" id="GO:0005930">
    <property type="term" value="C:axoneme"/>
    <property type="evidence" value="ECO:0007669"/>
    <property type="project" value="UniProtKB-SubCell"/>
</dbReference>
<feature type="region of interest" description="Disordered" evidence="11">
    <location>
        <begin position="420"/>
        <end position="459"/>
    </location>
</feature>
<dbReference type="GO" id="GO:0016020">
    <property type="term" value="C:membrane"/>
    <property type="evidence" value="ECO:0007669"/>
    <property type="project" value="UniProtKB-SubCell"/>
</dbReference>
<dbReference type="AlphaFoldDB" id="A0A2J7ZVG6"/>
<gene>
    <name evidence="12" type="ORF">TSOC_009565</name>
</gene>
<feature type="region of interest" description="Disordered" evidence="11">
    <location>
        <begin position="270"/>
        <end position="323"/>
    </location>
</feature>
<evidence type="ECO:0000256" key="6">
    <source>
        <dbReference type="ARBA" id="ARBA00022737"/>
    </source>
</evidence>
<keyword evidence="12" id="KW-0808">Transferase</keyword>
<evidence type="ECO:0000313" key="12">
    <source>
        <dbReference type="EMBL" id="PNH04277.1"/>
    </source>
</evidence>
<evidence type="ECO:0000256" key="4">
    <source>
        <dbReference type="ARBA" id="ARBA00022692"/>
    </source>
</evidence>
<reference evidence="12 13" key="1">
    <citation type="journal article" date="2017" name="Mol. Biol. Evol.">
        <title>The 4-celled Tetrabaena socialis nuclear genome reveals the essential components for genetic control of cell number at the origin of multicellularity in the volvocine lineage.</title>
        <authorList>
            <person name="Featherston J."/>
            <person name="Arakaki Y."/>
            <person name="Hanschen E.R."/>
            <person name="Ferris P.J."/>
            <person name="Michod R.E."/>
            <person name="Olson B.J.S.C."/>
            <person name="Nozaki H."/>
            <person name="Durand P.M."/>
        </authorList>
    </citation>
    <scope>NUCLEOTIDE SEQUENCE [LARGE SCALE GENOMIC DNA]</scope>
    <source>
        <strain evidence="12 13">NIES-571</strain>
    </source>
</reference>
<dbReference type="OrthoDB" id="1934521at2759"/>
<evidence type="ECO:0000313" key="13">
    <source>
        <dbReference type="Proteomes" id="UP000236333"/>
    </source>
</evidence>
<protein>
    <submittedName>
        <fullName evidence="12">Putative inactive receptor kinase At4g23740-like protein</fullName>
    </submittedName>
</protein>
<feature type="compositionally biased region" description="Basic and acidic residues" evidence="11">
    <location>
        <begin position="515"/>
        <end position="527"/>
    </location>
</feature>
<accession>A0A2J7ZVG6</accession>
<comment type="caution">
    <text evidence="12">The sequence shown here is derived from an EMBL/GenBank/DDBJ whole genome shotgun (WGS) entry which is preliminary data.</text>
</comment>
<keyword evidence="12" id="KW-0418">Kinase</keyword>
<dbReference type="SUPFAM" id="SSF52058">
    <property type="entry name" value="L domain-like"/>
    <property type="match status" value="1"/>
</dbReference>
<feature type="region of interest" description="Disordered" evidence="11">
    <location>
        <begin position="98"/>
        <end position="128"/>
    </location>
</feature>